<organism evidence="3 4">
    <name type="scientific">Photorhabdus thracensis</name>
    <dbReference type="NCBI Taxonomy" id="230089"/>
    <lineage>
        <taxon>Bacteria</taxon>
        <taxon>Pseudomonadati</taxon>
        <taxon>Pseudomonadota</taxon>
        <taxon>Gammaproteobacteria</taxon>
        <taxon>Enterobacterales</taxon>
        <taxon>Morganellaceae</taxon>
        <taxon>Photorhabdus</taxon>
    </lineage>
</organism>
<feature type="chain" id="PRO_5002518425" evidence="2">
    <location>
        <begin position="22"/>
        <end position="261"/>
    </location>
</feature>
<evidence type="ECO:0000313" key="4">
    <source>
        <dbReference type="Proteomes" id="UP000034866"/>
    </source>
</evidence>
<name>A0A0F7LNE8_9GAMM</name>
<keyword evidence="2" id="KW-0732">Signal</keyword>
<dbReference type="Proteomes" id="UP000034866">
    <property type="component" value="Chromosome"/>
</dbReference>
<evidence type="ECO:0000313" key="3">
    <source>
        <dbReference type="EMBL" id="AKH63397.1"/>
    </source>
</evidence>
<evidence type="ECO:0000256" key="2">
    <source>
        <dbReference type="SAM" id="SignalP"/>
    </source>
</evidence>
<protein>
    <submittedName>
        <fullName evidence="3">Uncharacterized protein</fullName>
    </submittedName>
</protein>
<dbReference type="EMBL" id="CP011104">
    <property type="protein sequence ID" value="AKH63397.1"/>
    <property type="molecule type" value="Genomic_DNA"/>
</dbReference>
<sequence length="261" mass="28054">MKQLIIPALLVSLLAVHSAHAAGVYDLQCMLDNGEQMTLSHIDNTVYISFEKPGGDSEEGGSVIKLDIPSGEAKQTVAANPSAGTASYTLRGENEDIEGAVAVNYSEYDGIGDAYYTAMNAMGQETSTVSCKPGTIKVSKSLLQRGINGLGSQQGNTQTSSQQQQVQQSTTPPFKVQFGSAVSNEGWNTKYGVIQLTITDDNVVLKSIRVNRGNCKMESVGNRALPAKYKFGDVATFKYMRCNRIIEADIVTDTGSWTFNS</sequence>
<reference evidence="3 4" key="1">
    <citation type="journal article" date="2015" name="J. Biotechnol.">
        <title>Complete genome sequence of Photorhabdus temperata subsp. thracensis 39-8(T), an entomopathogenic bacterium for the improved commercial bioinsecticide.</title>
        <authorList>
            <person name="Kwak Y."/>
            <person name="Shin J.H."/>
        </authorList>
    </citation>
    <scope>NUCLEOTIDE SEQUENCE [LARGE SCALE GENOMIC DNA]</scope>
    <source>
        <strain evidence="3 4">DSM 15199</strain>
    </source>
</reference>
<keyword evidence="4" id="KW-1185">Reference proteome</keyword>
<feature type="compositionally biased region" description="Low complexity" evidence="1">
    <location>
        <begin position="153"/>
        <end position="171"/>
    </location>
</feature>
<gene>
    <name evidence="3" type="ORF">VY86_08640</name>
</gene>
<reference evidence="4" key="2">
    <citation type="submission" date="2015-03" db="EMBL/GenBank/DDBJ databases">
        <title>Genome sequence of Azospirillum thiophilum strain DSM 21654T.</title>
        <authorList>
            <person name="Kwak Y."/>
            <person name="Shin J.-H."/>
        </authorList>
    </citation>
    <scope>NUCLEOTIDE SEQUENCE [LARGE SCALE GENOMIC DNA]</scope>
    <source>
        <strain evidence="4">DSM 15199</strain>
    </source>
</reference>
<dbReference type="KEGG" id="ptt:VY86_08640"/>
<dbReference type="AlphaFoldDB" id="A0A0F7LNE8"/>
<feature type="signal peptide" evidence="2">
    <location>
        <begin position="1"/>
        <end position="21"/>
    </location>
</feature>
<feature type="region of interest" description="Disordered" evidence="1">
    <location>
        <begin position="148"/>
        <end position="171"/>
    </location>
</feature>
<evidence type="ECO:0000256" key="1">
    <source>
        <dbReference type="SAM" id="MobiDB-lite"/>
    </source>
</evidence>
<accession>A0A0F7LNE8</accession>
<proteinExistence type="predicted"/>
<dbReference type="STRING" id="230089.VY86_08640"/>
<dbReference type="RefSeq" id="WP_046974656.1">
    <property type="nucleotide sequence ID" value="NZ_CP011104.1"/>
</dbReference>
<dbReference type="OrthoDB" id="6629002at2"/>
<dbReference type="PATRIC" id="fig|230089.6.peg.1911"/>